<evidence type="ECO:0000256" key="2">
    <source>
        <dbReference type="ARBA" id="ARBA00022490"/>
    </source>
</evidence>
<dbReference type="FunFam" id="2.10.110.10:FF:000003">
    <property type="entry name" value="actin-binding LIM protein 1 isoform X1"/>
    <property type="match status" value="1"/>
</dbReference>
<dbReference type="FunFam" id="2.10.110.10:FF:000004">
    <property type="entry name" value="actin-binding LIM protein 1 isoform X1"/>
    <property type="match status" value="1"/>
</dbReference>
<dbReference type="FunFam" id="1.10.950.10:FF:000001">
    <property type="entry name" value="actin-binding LIM protein 1 isoform X2"/>
    <property type="match status" value="1"/>
</dbReference>
<evidence type="ECO:0000256" key="3">
    <source>
        <dbReference type="ARBA" id="ARBA00022553"/>
    </source>
</evidence>
<protein>
    <submittedName>
        <fullName evidence="12">Actin binding LIM protein 1a</fullName>
    </submittedName>
</protein>
<dbReference type="FunFam" id="2.10.110.10:FF:000024">
    <property type="entry name" value="actin-binding LIM protein 1 isoform X1"/>
    <property type="match status" value="1"/>
</dbReference>
<reference evidence="12" key="3">
    <citation type="submission" date="2025-09" db="UniProtKB">
        <authorList>
            <consortium name="Ensembl"/>
        </authorList>
    </citation>
    <scope>IDENTIFICATION</scope>
</reference>
<dbReference type="Gene3D" id="1.10.950.10">
    <property type="entry name" value="Villin headpiece domain"/>
    <property type="match status" value="1"/>
</dbReference>
<evidence type="ECO:0000256" key="7">
    <source>
        <dbReference type="ARBA" id="ARBA00023038"/>
    </source>
</evidence>
<dbReference type="Pfam" id="PF16182">
    <property type="entry name" value="AbLIM_anchor"/>
    <property type="match status" value="2"/>
</dbReference>
<keyword evidence="3" id="KW-0597">Phosphoprotein</keyword>
<dbReference type="CDD" id="cd09330">
    <property type="entry name" value="LIM4_abLIM"/>
    <property type="match status" value="1"/>
</dbReference>
<dbReference type="PROSITE" id="PS50023">
    <property type="entry name" value="LIM_DOMAIN_2"/>
    <property type="match status" value="3"/>
</dbReference>
<evidence type="ECO:0000259" key="11">
    <source>
        <dbReference type="PROSITE" id="PS51089"/>
    </source>
</evidence>
<feature type="domain" description="HP" evidence="11">
    <location>
        <begin position="559"/>
        <end position="627"/>
    </location>
</feature>
<reference evidence="13" key="1">
    <citation type="submission" date="2012-01" db="EMBL/GenBank/DDBJ databases">
        <title>The Genome Sequence of Oreochromis niloticus (Nile Tilapia).</title>
        <authorList>
            <consortium name="Broad Institute Genome Assembly Team"/>
            <consortium name="Broad Institute Sequencing Platform"/>
            <person name="Di Palma F."/>
            <person name="Johnson J."/>
            <person name="Lander E.S."/>
            <person name="Lindblad-Toh K."/>
        </authorList>
    </citation>
    <scope>NUCLEOTIDE SEQUENCE [LARGE SCALE GENOMIC DNA]</scope>
</reference>
<dbReference type="GO" id="GO:0007010">
    <property type="term" value="P:cytoskeleton organization"/>
    <property type="evidence" value="ECO:0007669"/>
    <property type="project" value="InterPro"/>
</dbReference>
<dbReference type="GO" id="GO:0005737">
    <property type="term" value="C:cytoplasm"/>
    <property type="evidence" value="ECO:0007669"/>
    <property type="project" value="UniProtKB-SubCell"/>
</dbReference>
<dbReference type="Proteomes" id="UP000005207">
    <property type="component" value="Linkage group LG13"/>
</dbReference>
<comment type="subcellular location">
    <subcellularLocation>
        <location evidence="1">Cytoplasm</location>
    </subcellularLocation>
</comment>
<dbReference type="SMART" id="SM00132">
    <property type="entry name" value="LIM"/>
    <property type="match status" value="4"/>
</dbReference>
<dbReference type="PROSITE" id="PS00478">
    <property type="entry name" value="LIM_DOMAIN_1"/>
    <property type="match status" value="3"/>
</dbReference>
<dbReference type="PANTHER" id="PTHR24213:SF18">
    <property type="entry name" value="ACTIN-BINDING LIM PROTEIN 1"/>
    <property type="match status" value="1"/>
</dbReference>
<dbReference type="InterPro" id="IPR001781">
    <property type="entry name" value="Znf_LIM"/>
</dbReference>
<evidence type="ECO:0000256" key="6">
    <source>
        <dbReference type="ARBA" id="ARBA00022833"/>
    </source>
</evidence>
<organism evidence="12 13">
    <name type="scientific">Oreochromis niloticus</name>
    <name type="common">Nile tilapia</name>
    <name type="synonym">Tilapia nilotica</name>
    <dbReference type="NCBI Taxonomy" id="8128"/>
    <lineage>
        <taxon>Eukaryota</taxon>
        <taxon>Metazoa</taxon>
        <taxon>Chordata</taxon>
        <taxon>Craniata</taxon>
        <taxon>Vertebrata</taxon>
        <taxon>Euteleostomi</taxon>
        <taxon>Actinopterygii</taxon>
        <taxon>Neopterygii</taxon>
        <taxon>Teleostei</taxon>
        <taxon>Neoteleostei</taxon>
        <taxon>Acanthomorphata</taxon>
        <taxon>Ovalentaria</taxon>
        <taxon>Cichlomorphae</taxon>
        <taxon>Cichliformes</taxon>
        <taxon>Cichlidae</taxon>
        <taxon>African cichlids</taxon>
        <taxon>Pseudocrenilabrinae</taxon>
        <taxon>Oreochromini</taxon>
        <taxon>Oreochromis</taxon>
    </lineage>
</organism>
<dbReference type="InterPro" id="IPR003128">
    <property type="entry name" value="Villin_headpiece"/>
</dbReference>
<dbReference type="AlphaFoldDB" id="A0A669CRC3"/>
<dbReference type="GO" id="GO:0051015">
    <property type="term" value="F:actin filament binding"/>
    <property type="evidence" value="ECO:0007669"/>
    <property type="project" value="TreeGrafter"/>
</dbReference>
<evidence type="ECO:0000256" key="4">
    <source>
        <dbReference type="ARBA" id="ARBA00022723"/>
    </source>
</evidence>
<dbReference type="Pfam" id="PF00412">
    <property type="entry name" value="LIM"/>
    <property type="match status" value="4"/>
</dbReference>
<dbReference type="GO" id="GO:0060271">
    <property type="term" value="P:cilium assembly"/>
    <property type="evidence" value="ECO:0007669"/>
    <property type="project" value="TreeGrafter"/>
</dbReference>
<proteinExistence type="predicted"/>
<dbReference type="InterPro" id="IPR032402">
    <property type="entry name" value="AbLIM_anchor"/>
</dbReference>
<feature type="domain" description="LIM zinc-binding" evidence="10">
    <location>
        <begin position="27"/>
        <end position="86"/>
    </location>
</feature>
<dbReference type="SUPFAM" id="SSF57716">
    <property type="entry name" value="Glucocorticoid receptor-like (DNA-binding domain)"/>
    <property type="match status" value="6"/>
</dbReference>
<dbReference type="GeneTree" id="ENSGT00950000182850"/>
<dbReference type="InterPro" id="IPR051618">
    <property type="entry name" value="Actin-binding_LIM"/>
</dbReference>
<keyword evidence="7 8" id="KW-0440">LIM domain</keyword>
<dbReference type="CDD" id="cd09329">
    <property type="entry name" value="LIM3_abLIM"/>
    <property type="match status" value="1"/>
</dbReference>
<evidence type="ECO:0000313" key="12">
    <source>
        <dbReference type="Ensembl" id="ENSONIP00000048979.1"/>
    </source>
</evidence>
<dbReference type="InterPro" id="IPR036886">
    <property type="entry name" value="Villin_headpiece_dom_sf"/>
</dbReference>
<keyword evidence="6 8" id="KW-0862">Zinc</keyword>
<evidence type="ECO:0000256" key="1">
    <source>
        <dbReference type="ARBA" id="ARBA00004496"/>
    </source>
</evidence>
<keyword evidence="4 8" id="KW-0479">Metal-binding</keyword>
<dbReference type="GO" id="GO:0030032">
    <property type="term" value="P:lamellipodium assembly"/>
    <property type="evidence" value="ECO:0007669"/>
    <property type="project" value="TreeGrafter"/>
</dbReference>
<dbReference type="SMART" id="SM00153">
    <property type="entry name" value="VHP"/>
    <property type="match status" value="1"/>
</dbReference>
<keyword evidence="5" id="KW-0677">Repeat</keyword>
<evidence type="ECO:0000313" key="13">
    <source>
        <dbReference type="Proteomes" id="UP000005207"/>
    </source>
</evidence>
<dbReference type="Ensembl" id="ENSONIT00000053806.1">
    <property type="protein sequence ID" value="ENSONIP00000048979.1"/>
    <property type="gene ID" value="ENSONIG00000010167.2"/>
</dbReference>
<reference evidence="12" key="2">
    <citation type="submission" date="2025-08" db="UniProtKB">
        <authorList>
            <consortium name="Ensembl"/>
        </authorList>
    </citation>
    <scope>IDENTIFICATION</scope>
</reference>
<feature type="compositionally biased region" description="Basic residues" evidence="9">
    <location>
        <begin position="458"/>
        <end position="472"/>
    </location>
</feature>
<feature type="compositionally biased region" description="Basic and acidic residues" evidence="9">
    <location>
        <begin position="361"/>
        <end position="371"/>
    </location>
</feature>
<dbReference type="CDD" id="cd09327">
    <property type="entry name" value="LIM1_abLIM"/>
    <property type="match status" value="1"/>
</dbReference>
<keyword evidence="2" id="KW-0963">Cytoplasm</keyword>
<dbReference type="FunFam" id="2.10.110.10:FF:000007">
    <property type="entry name" value="actin-binding LIM protein 1 isoform X1"/>
    <property type="match status" value="1"/>
</dbReference>
<dbReference type="GO" id="GO:0001725">
    <property type="term" value="C:stress fiber"/>
    <property type="evidence" value="ECO:0007669"/>
    <property type="project" value="TreeGrafter"/>
</dbReference>
<dbReference type="SUPFAM" id="SSF47050">
    <property type="entry name" value="VHP, Villin headpiece domain"/>
    <property type="match status" value="1"/>
</dbReference>
<dbReference type="PROSITE" id="PS51089">
    <property type="entry name" value="HP"/>
    <property type="match status" value="1"/>
</dbReference>
<dbReference type="Gene3D" id="2.10.110.10">
    <property type="entry name" value="Cysteine Rich Protein"/>
    <property type="match status" value="4"/>
</dbReference>
<evidence type="ECO:0000256" key="5">
    <source>
        <dbReference type="ARBA" id="ARBA00022737"/>
    </source>
</evidence>
<dbReference type="Pfam" id="PF02209">
    <property type="entry name" value="VHP"/>
    <property type="match status" value="1"/>
</dbReference>
<dbReference type="CDD" id="cd09328">
    <property type="entry name" value="LIM2_abLIM"/>
    <property type="match status" value="1"/>
</dbReference>
<feature type="region of interest" description="Disordered" evidence="9">
    <location>
        <begin position="356"/>
        <end position="485"/>
    </location>
</feature>
<name>A0A669CRC3_ORENI</name>
<gene>
    <name evidence="12" type="primary">ABLIM1</name>
    <name evidence="12" type="synonym">ablim1a</name>
</gene>
<keyword evidence="13" id="KW-1185">Reference proteome</keyword>
<evidence type="ECO:0000259" key="10">
    <source>
        <dbReference type="PROSITE" id="PS50023"/>
    </source>
</evidence>
<evidence type="ECO:0000256" key="8">
    <source>
        <dbReference type="PROSITE-ProRule" id="PRU00125"/>
    </source>
</evidence>
<accession>A0A669CRC3</accession>
<evidence type="ECO:0000256" key="9">
    <source>
        <dbReference type="SAM" id="MobiDB-lite"/>
    </source>
</evidence>
<sequence length="627" mass="71027">MLILCLLSFAVAHAQDTRHHSAEKPLIQCYKCGQPCKGEVLRVQNKHFHLKCFTCKVCGCDLAQGGFFMKNGDYLCTLDYQRMHGTRCNGCGDFVEGEVVTALGKTYHPACFVCTICKRPFPAGDRVTFNGKDCLCQYCVEPMSPGPKDILGSSNCAGCGRDIKNGQALLALDKQWHLGCFKCKACNKVLTGEYISKDGAPYCEKDYQTHFGVQCEACHQFITGKVLEAGDKHYHPSCARCSRCNQMFTEGEEMYLQGSTVWHPGCKNTTRTEERHRERVGIWDLLGGFMSHGNPTRSSSESICSRPGSSIPGSPGHTIYAKVDNEILDYRDLAAIPKVKAIYDIERPDLITYEPMYTTSLDEREERRESVGESSRNMSPTPSGEGSYDRRERILQRSTSQGSIGSPVYNRHGYTPTLSRSPQHFHRPGTDPPSGRSSPLPLRPDSRPVTPPLSQTPKHFHLPGRSWKGRRRSREEEEEEALKRKQLQEEHLSKIQSGLGKLILKEEMEKEQIRERHARSLSAQRYDPKQTSCDAGTEQLCQPNLNSKACKSDLSTDECLLLKVYPYEMLMITSRGRAKLPRDVDRTRLERHLAPETFFDIFGMEIQEFDRLPLWKRNDMKKKAKLF</sequence>
<feature type="domain" description="LIM zinc-binding" evidence="10">
    <location>
        <begin position="154"/>
        <end position="213"/>
    </location>
</feature>
<feature type="domain" description="LIM zinc-binding" evidence="10">
    <location>
        <begin position="87"/>
        <end position="146"/>
    </location>
</feature>
<dbReference type="PANTHER" id="PTHR24213">
    <property type="entry name" value="ACTIN-BINDING LIM PROTEIN"/>
    <property type="match status" value="1"/>
</dbReference>
<dbReference type="GO" id="GO:0046872">
    <property type="term" value="F:metal ion binding"/>
    <property type="evidence" value="ECO:0007669"/>
    <property type="project" value="UniProtKB-KW"/>
</dbReference>